<comment type="caution">
    <text evidence="2">The sequence shown here is derived from an EMBL/GenBank/DDBJ whole genome shotgun (WGS) entry which is preliminary data.</text>
</comment>
<dbReference type="AlphaFoldDB" id="A0A8J3YUB2"/>
<evidence type="ECO:0000256" key="1">
    <source>
        <dbReference type="SAM" id="MobiDB-lite"/>
    </source>
</evidence>
<accession>A0A8J3YUB2</accession>
<evidence type="ECO:0000313" key="2">
    <source>
        <dbReference type="EMBL" id="GIJ51661.1"/>
    </source>
</evidence>
<gene>
    <name evidence="2" type="ORF">Val02_85470</name>
</gene>
<proteinExistence type="predicted"/>
<organism evidence="2 3">
    <name type="scientific">Virgisporangium aliadipatigenens</name>
    <dbReference type="NCBI Taxonomy" id="741659"/>
    <lineage>
        <taxon>Bacteria</taxon>
        <taxon>Bacillati</taxon>
        <taxon>Actinomycetota</taxon>
        <taxon>Actinomycetes</taxon>
        <taxon>Micromonosporales</taxon>
        <taxon>Micromonosporaceae</taxon>
        <taxon>Virgisporangium</taxon>
    </lineage>
</organism>
<keyword evidence="3" id="KW-1185">Reference proteome</keyword>
<feature type="region of interest" description="Disordered" evidence="1">
    <location>
        <begin position="1"/>
        <end position="20"/>
    </location>
</feature>
<name>A0A8J3YUB2_9ACTN</name>
<feature type="compositionally biased region" description="Basic and acidic residues" evidence="1">
    <location>
        <begin position="47"/>
        <end position="57"/>
    </location>
</feature>
<protein>
    <submittedName>
        <fullName evidence="2">Uncharacterized protein</fullName>
    </submittedName>
</protein>
<dbReference type="Proteomes" id="UP000619260">
    <property type="component" value="Unassembled WGS sequence"/>
</dbReference>
<sequence length="108" mass="11936">MGGPIEFVPRQVAQPADGGDAGSNWQGIRFYFCSQKESVCSSSNSASDDRKYPEGHRLRSAYSANGGTRRSEQLAWAEARRRDTFALNLAWSGFNETGLQIACHTKDF</sequence>
<reference evidence="2" key="1">
    <citation type="submission" date="2021-01" db="EMBL/GenBank/DDBJ databases">
        <title>Whole genome shotgun sequence of Virgisporangium aliadipatigenens NBRC 105644.</title>
        <authorList>
            <person name="Komaki H."/>
            <person name="Tamura T."/>
        </authorList>
    </citation>
    <scope>NUCLEOTIDE SEQUENCE</scope>
    <source>
        <strain evidence="2">NBRC 105644</strain>
    </source>
</reference>
<dbReference type="EMBL" id="BOPF01000052">
    <property type="protein sequence ID" value="GIJ51661.1"/>
    <property type="molecule type" value="Genomic_DNA"/>
</dbReference>
<evidence type="ECO:0000313" key="3">
    <source>
        <dbReference type="Proteomes" id="UP000619260"/>
    </source>
</evidence>
<feature type="region of interest" description="Disordered" evidence="1">
    <location>
        <begin position="40"/>
        <end position="70"/>
    </location>
</feature>